<name>A0A916JWU3_9BACL</name>
<protein>
    <submittedName>
        <fullName evidence="1">Uncharacterized protein</fullName>
    </submittedName>
</protein>
<evidence type="ECO:0000313" key="2">
    <source>
        <dbReference type="Proteomes" id="UP000693672"/>
    </source>
</evidence>
<keyword evidence="2" id="KW-1185">Reference proteome</keyword>
<accession>A0A916JWU3</accession>
<gene>
    <name evidence="1" type="ORF">PAESOLCIP111_00910</name>
</gene>
<organism evidence="1 2">
    <name type="scientific">Paenibacillus solanacearum</name>
    <dbReference type="NCBI Taxonomy" id="2048548"/>
    <lineage>
        <taxon>Bacteria</taxon>
        <taxon>Bacillati</taxon>
        <taxon>Bacillota</taxon>
        <taxon>Bacilli</taxon>
        <taxon>Bacillales</taxon>
        <taxon>Paenibacillaceae</taxon>
        <taxon>Paenibacillus</taxon>
    </lineage>
</organism>
<dbReference type="AlphaFoldDB" id="A0A916JWU3"/>
<dbReference type="Proteomes" id="UP000693672">
    <property type="component" value="Unassembled WGS sequence"/>
</dbReference>
<proteinExistence type="predicted"/>
<reference evidence="1" key="1">
    <citation type="submission" date="2021-06" db="EMBL/GenBank/DDBJ databases">
        <authorList>
            <person name="Criscuolo A."/>
        </authorList>
    </citation>
    <scope>NUCLEOTIDE SEQUENCE</scope>
    <source>
        <strain evidence="1">CIP111600</strain>
    </source>
</reference>
<comment type="caution">
    <text evidence="1">The sequence shown here is derived from an EMBL/GenBank/DDBJ whole genome shotgun (WGS) entry which is preliminary data.</text>
</comment>
<evidence type="ECO:0000313" key="1">
    <source>
        <dbReference type="EMBL" id="CAG7606962.1"/>
    </source>
</evidence>
<sequence>MRKERTLVARSGFIHSGTPISGISKIKRAAIHRYTDSSPLFNSRGKGASLLLLKA</sequence>
<dbReference type="EMBL" id="CAJVAS010000003">
    <property type="protein sequence ID" value="CAG7606962.1"/>
    <property type="molecule type" value="Genomic_DNA"/>
</dbReference>